<accession>A0AAE0NQQ7</accession>
<reference evidence="1" key="1">
    <citation type="journal article" date="2023" name="Mol. Phylogenet. Evol.">
        <title>Genome-scale phylogeny and comparative genomics of the fungal order Sordariales.</title>
        <authorList>
            <person name="Hensen N."/>
            <person name="Bonometti L."/>
            <person name="Westerberg I."/>
            <person name="Brannstrom I.O."/>
            <person name="Guillou S."/>
            <person name="Cros-Aarteil S."/>
            <person name="Calhoun S."/>
            <person name="Haridas S."/>
            <person name="Kuo A."/>
            <person name="Mondo S."/>
            <person name="Pangilinan J."/>
            <person name="Riley R."/>
            <person name="LaButti K."/>
            <person name="Andreopoulos B."/>
            <person name="Lipzen A."/>
            <person name="Chen C."/>
            <person name="Yan M."/>
            <person name="Daum C."/>
            <person name="Ng V."/>
            <person name="Clum A."/>
            <person name="Steindorff A."/>
            <person name="Ohm R.A."/>
            <person name="Martin F."/>
            <person name="Silar P."/>
            <person name="Natvig D.O."/>
            <person name="Lalanne C."/>
            <person name="Gautier V."/>
            <person name="Ament-Velasquez S.L."/>
            <person name="Kruys A."/>
            <person name="Hutchinson M.I."/>
            <person name="Powell A.J."/>
            <person name="Barry K."/>
            <person name="Miller A.N."/>
            <person name="Grigoriev I.V."/>
            <person name="Debuchy R."/>
            <person name="Gladieux P."/>
            <person name="Hiltunen Thoren M."/>
            <person name="Johannesson H."/>
        </authorList>
    </citation>
    <scope>NUCLEOTIDE SEQUENCE</scope>
    <source>
        <strain evidence="1">CBS 232.78</strain>
    </source>
</reference>
<gene>
    <name evidence="1" type="ORF">B0H63DRAFT_449948</name>
</gene>
<evidence type="ECO:0000313" key="1">
    <source>
        <dbReference type="EMBL" id="KAK3385951.1"/>
    </source>
</evidence>
<name>A0AAE0NQQ7_9PEZI</name>
<dbReference type="AlphaFoldDB" id="A0AAE0NQQ7"/>
<organism evidence="1 2">
    <name type="scientific">Podospora didyma</name>
    <dbReference type="NCBI Taxonomy" id="330526"/>
    <lineage>
        <taxon>Eukaryota</taxon>
        <taxon>Fungi</taxon>
        <taxon>Dikarya</taxon>
        <taxon>Ascomycota</taxon>
        <taxon>Pezizomycotina</taxon>
        <taxon>Sordariomycetes</taxon>
        <taxon>Sordariomycetidae</taxon>
        <taxon>Sordariales</taxon>
        <taxon>Podosporaceae</taxon>
        <taxon>Podospora</taxon>
    </lineage>
</organism>
<protein>
    <submittedName>
        <fullName evidence="1">Uncharacterized protein</fullName>
    </submittedName>
</protein>
<dbReference type="Proteomes" id="UP001285441">
    <property type="component" value="Unassembled WGS sequence"/>
</dbReference>
<reference evidence="1" key="2">
    <citation type="submission" date="2023-06" db="EMBL/GenBank/DDBJ databases">
        <authorList>
            <consortium name="Lawrence Berkeley National Laboratory"/>
            <person name="Haridas S."/>
            <person name="Hensen N."/>
            <person name="Bonometti L."/>
            <person name="Westerberg I."/>
            <person name="Brannstrom I.O."/>
            <person name="Guillou S."/>
            <person name="Cros-Aarteil S."/>
            <person name="Calhoun S."/>
            <person name="Kuo A."/>
            <person name="Mondo S."/>
            <person name="Pangilinan J."/>
            <person name="Riley R."/>
            <person name="LaButti K."/>
            <person name="Andreopoulos B."/>
            <person name="Lipzen A."/>
            <person name="Chen C."/>
            <person name="Yanf M."/>
            <person name="Daum C."/>
            <person name="Ng V."/>
            <person name="Clum A."/>
            <person name="Steindorff A."/>
            <person name="Ohm R."/>
            <person name="Martin F."/>
            <person name="Silar P."/>
            <person name="Natvig D."/>
            <person name="Lalanne C."/>
            <person name="Gautier V."/>
            <person name="Ament-velasquez S.L."/>
            <person name="Kruys A."/>
            <person name="Hutchinson M.I."/>
            <person name="Powell A.J."/>
            <person name="Barry K."/>
            <person name="Miller A.N."/>
            <person name="Grigoriev I.V."/>
            <person name="Debuchy R."/>
            <person name="Gladieux P."/>
            <person name="Thoren M.H."/>
            <person name="Johannesson H."/>
        </authorList>
    </citation>
    <scope>NUCLEOTIDE SEQUENCE</scope>
    <source>
        <strain evidence="1">CBS 232.78</strain>
    </source>
</reference>
<comment type="caution">
    <text evidence="1">The sequence shown here is derived from an EMBL/GenBank/DDBJ whole genome shotgun (WGS) entry which is preliminary data.</text>
</comment>
<keyword evidence="2" id="KW-1185">Reference proteome</keyword>
<dbReference type="EMBL" id="JAULSW010000004">
    <property type="protein sequence ID" value="KAK3385951.1"/>
    <property type="molecule type" value="Genomic_DNA"/>
</dbReference>
<proteinExistence type="predicted"/>
<evidence type="ECO:0000313" key="2">
    <source>
        <dbReference type="Proteomes" id="UP001285441"/>
    </source>
</evidence>
<sequence>MCDAKQAHTITAHHITAHHWNNTQSDVHPLMPAWVDAASSLILKTEKHRRRVQGDETIKTFQIEYKSGYRTTGYGYMYLNLSKPGDSSSLKYNDGYDNKQWDCKAVFGFVVDGVEDKNAPRGYKFSTIRFTVNPVRIMAKLYKRGLVAQEQALQGEFY</sequence>